<protein>
    <recommendedName>
        <fullName evidence="4">Major capsid protein</fullName>
    </recommendedName>
</protein>
<dbReference type="InterPro" id="IPR016112">
    <property type="entry name" value="VP_dsDNA_II"/>
</dbReference>
<evidence type="ECO:0000259" key="2">
    <source>
        <dbReference type="Pfam" id="PF16903"/>
    </source>
</evidence>
<dbReference type="EMBL" id="MN739744">
    <property type="protein sequence ID" value="QHT24375.1"/>
    <property type="molecule type" value="Genomic_DNA"/>
</dbReference>
<dbReference type="InterPro" id="IPR007542">
    <property type="entry name" value="MCP_C"/>
</dbReference>
<feature type="domain" description="Major capsid protein C-terminal" evidence="1">
    <location>
        <begin position="262"/>
        <end position="460"/>
    </location>
</feature>
<dbReference type="Pfam" id="PF16903">
    <property type="entry name" value="Capsid_N"/>
    <property type="match status" value="1"/>
</dbReference>
<dbReference type="Gene3D" id="2.70.9.20">
    <property type="entry name" value="Major capsid protein Vp54"/>
    <property type="match status" value="1"/>
</dbReference>
<name>A0A6C0EAG2_9ZZZZ</name>
<dbReference type="InterPro" id="IPR031654">
    <property type="entry name" value="Capsid_N"/>
</dbReference>
<proteinExistence type="predicted"/>
<dbReference type="SUPFAM" id="SSF49749">
    <property type="entry name" value="Group II dsDNA viruses VP"/>
    <property type="match status" value="2"/>
</dbReference>
<evidence type="ECO:0000313" key="3">
    <source>
        <dbReference type="EMBL" id="QHT24375.1"/>
    </source>
</evidence>
<sequence length="465" mass="52412">MVQGGLMQLVAYGAQDVYLTANPQVTFFKQLYRRHSNFAMEAVEQVFNGVPNFGKRVQCVISRNGDLIHRMYLQTTLPSVDLNDSSISAVDASGDQFRWLNWIGHNLINDVYIEIGGQQIDKHYGDWLHIWNELTQPAGKQAGYAEMVGNVPELTNLITKIGPDGGCTNMLTGGDPHSSAESRSCCPEYTLYIPFQFWFNRHAGLALPLIALQYHEVRITLEFNQLYNLMWTNNPTIMDAVNAIGLVSASIYVDYVYLDTEERRRFSQVAHEYLIEQLQFTGGESITSSANKIKMAFNHPCKEIVWVVQRQSFVSTDPAVINRWKGQQPFNYSDFWDRAALESGYSISTVEGLAGWNPVAVANIQLNGQDRFSEREGRYFNLVQPYQHHTNIPAVGINVYSFALNPEEHQPSGTCNFSRIDVATLNMTVSPNTVYDGNTAQVRIYATNYNVFRIMAGMGGLAYSN</sequence>
<dbReference type="GO" id="GO:0005198">
    <property type="term" value="F:structural molecule activity"/>
    <property type="evidence" value="ECO:0007669"/>
    <property type="project" value="InterPro"/>
</dbReference>
<accession>A0A6C0EAG2</accession>
<dbReference type="Gene3D" id="2.70.9.10">
    <property type="entry name" value="Adenovirus Type 2 Hexon, domain 4"/>
    <property type="match status" value="1"/>
</dbReference>
<organism evidence="3">
    <name type="scientific">viral metagenome</name>
    <dbReference type="NCBI Taxonomy" id="1070528"/>
    <lineage>
        <taxon>unclassified sequences</taxon>
        <taxon>metagenomes</taxon>
        <taxon>organismal metagenomes</taxon>
    </lineage>
</organism>
<evidence type="ECO:0000259" key="1">
    <source>
        <dbReference type="Pfam" id="PF04451"/>
    </source>
</evidence>
<feature type="domain" description="Major capsid protein N-terminal" evidence="2">
    <location>
        <begin position="26"/>
        <end position="259"/>
    </location>
</feature>
<reference evidence="3" key="1">
    <citation type="journal article" date="2020" name="Nature">
        <title>Giant virus diversity and host interactions through global metagenomics.</title>
        <authorList>
            <person name="Schulz F."/>
            <person name="Roux S."/>
            <person name="Paez-Espino D."/>
            <person name="Jungbluth S."/>
            <person name="Walsh D.A."/>
            <person name="Denef V.J."/>
            <person name="McMahon K.D."/>
            <person name="Konstantinidis K.T."/>
            <person name="Eloe-Fadrosh E.A."/>
            <person name="Kyrpides N.C."/>
            <person name="Woyke T."/>
        </authorList>
    </citation>
    <scope>NUCLEOTIDE SEQUENCE</scope>
    <source>
        <strain evidence="3">GVMAG-M-3300023179-138</strain>
    </source>
</reference>
<dbReference type="Pfam" id="PF04451">
    <property type="entry name" value="Capsid_NCLDV"/>
    <property type="match status" value="1"/>
</dbReference>
<dbReference type="AlphaFoldDB" id="A0A6C0EAG2"/>
<dbReference type="InterPro" id="IPR038519">
    <property type="entry name" value="MCP_C_sf"/>
</dbReference>
<evidence type="ECO:0008006" key="4">
    <source>
        <dbReference type="Google" id="ProtNLM"/>
    </source>
</evidence>